<evidence type="ECO:0000313" key="2">
    <source>
        <dbReference type="Proteomes" id="UP001162992"/>
    </source>
</evidence>
<evidence type="ECO:0000313" key="1">
    <source>
        <dbReference type="EMBL" id="KAJ7527221.1"/>
    </source>
</evidence>
<sequence length="445" mass="49533">MAMNGETKTKAKSNLSKRGSKALTPFSPYIDAVNQAKSCQWSPSNEEGFFLMATAESVLSFDLVHEKIRTCREVPATVGLYGNFRGGDRLRSAIAKMMERTFMGVEVNSAHICISSGVTAVLDLFFFATCDPGDGCLIPAPYFPAFDNDMSIRNEVQPIPVQPADTHTYIPTAEEMEKAVVEAAKRGVKPRVLLITNPGNPLGTLYPEATLKELLLWAVNRGLHVLSDEIYANSKFGSSPDEFISMEKVAQNAVLENLLSAELVAEFVHTAYGMSKDFGMNGFRVGSLHTRSKDLLNFWQNMGMFAAVSNDTQHALAVMLEDENFVDSYVSENKRRLKKSYELLTTNFKTANLHFMSACAAMFCWLDLRSVLAESTFKAESELWKEILEECHIVLTPGEACHYGEPGFFRVCYASMPPNQLQVACDRLTAFIEKKRRKRKAANIS</sequence>
<proteinExistence type="predicted"/>
<protein>
    <submittedName>
        <fullName evidence="1">Uncharacterized protein</fullName>
    </submittedName>
</protein>
<organism evidence="1 2">
    <name type="scientific">Diphasiastrum complanatum</name>
    <name type="common">Issler's clubmoss</name>
    <name type="synonym">Lycopodium complanatum</name>
    <dbReference type="NCBI Taxonomy" id="34168"/>
    <lineage>
        <taxon>Eukaryota</taxon>
        <taxon>Viridiplantae</taxon>
        <taxon>Streptophyta</taxon>
        <taxon>Embryophyta</taxon>
        <taxon>Tracheophyta</taxon>
        <taxon>Lycopodiopsida</taxon>
        <taxon>Lycopodiales</taxon>
        <taxon>Lycopodiaceae</taxon>
        <taxon>Lycopodioideae</taxon>
        <taxon>Diphasiastrum</taxon>
    </lineage>
</organism>
<comment type="caution">
    <text evidence="1">The sequence shown here is derived from an EMBL/GenBank/DDBJ whole genome shotgun (WGS) entry which is preliminary data.</text>
</comment>
<name>A0ACC2BBV8_DIPCM</name>
<dbReference type="Proteomes" id="UP001162992">
    <property type="component" value="Chromosome 16"/>
</dbReference>
<keyword evidence="2" id="KW-1185">Reference proteome</keyword>
<dbReference type="EMBL" id="CM055107">
    <property type="protein sequence ID" value="KAJ7527221.1"/>
    <property type="molecule type" value="Genomic_DNA"/>
</dbReference>
<reference evidence="2" key="1">
    <citation type="journal article" date="2024" name="Proc. Natl. Acad. Sci. U.S.A.">
        <title>Extraordinary preservation of gene collinearity over three hundred million years revealed in homosporous lycophytes.</title>
        <authorList>
            <person name="Li C."/>
            <person name="Wickell D."/>
            <person name="Kuo L.Y."/>
            <person name="Chen X."/>
            <person name="Nie B."/>
            <person name="Liao X."/>
            <person name="Peng D."/>
            <person name="Ji J."/>
            <person name="Jenkins J."/>
            <person name="Williams M."/>
            <person name="Shu S."/>
            <person name="Plott C."/>
            <person name="Barry K."/>
            <person name="Rajasekar S."/>
            <person name="Grimwood J."/>
            <person name="Han X."/>
            <person name="Sun S."/>
            <person name="Hou Z."/>
            <person name="He W."/>
            <person name="Dai G."/>
            <person name="Sun C."/>
            <person name="Schmutz J."/>
            <person name="Leebens-Mack J.H."/>
            <person name="Li F.W."/>
            <person name="Wang L."/>
        </authorList>
    </citation>
    <scope>NUCLEOTIDE SEQUENCE [LARGE SCALE GENOMIC DNA]</scope>
    <source>
        <strain evidence="2">cv. PW_Plant_1</strain>
    </source>
</reference>
<gene>
    <name evidence="1" type="ORF">O6H91_16G043200</name>
</gene>
<accession>A0ACC2BBV8</accession>